<dbReference type="RefSeq" id="WP_155436349.1">
    <property type="nucleotide sequence ID" value="NZ_JBHLXK010000002.1"/>
</dbReference>
<name>A0ABW9STV4_9BURK</name>
<keyword evidence="4" id="KW-1185">Reference proteome</keyword>
<keyword evidence="2" id="KW-1133">Transmembrane helix</keyword>
<accession>A0ABW9STV4</accession>
<evidence type="ECO:0000256" key="2">
    <source>
        <dbReference type="SAM" id="Phobius"/>
    </source>
</evidence>
<dbReference type="EMBL" id="WNKW01000006">
    <property type="protein sequence ID" value="MTW35014.1"/>
    <property type="molecule type" value="Genomic_DNA"/>
</dbReference>
<keyword evidence="2" id="KW-0812">Transmembrane</keyword>
<feature type="coiled-coil region" evidence="1">
    <location>
        <begin position="5"/>
        <end position="32"/>
    </location>
</feature>
<comment type="caution">
    <text evidence="3">The sequence shown here is derived from an EMBL/GenBank/DDBJ whole genome shotgun (WGS) entry which is preliminary data.</text>
</comment>
<feature type="transmembrane region" description="Helical" evidence="2">
    <location>
        <begin position="102"/>
        <end position="124"/>
    </location>
</feature>
<keyword evidence="1" id="KW-0175">Coiled coil</keyword>
<evidence type="ECO:0000256" key="1">
    <source>
        <dbReference type="SAM" id="Coils"/>
    </source>
</evidence>
<gene>
    <name evidence="3" type="ORF">GM655_19620</name>
</gene>
<reference evidence="3 4" key="1">
    <citation type="submission" date="2019-11" db="EMBL/GenBank/DDBJ databases">
        <title>Type strains purchased from KCTC, JCM and DSMZ.</title>
        <authorList>
            <person name="Lu H."/>
        </authorList>
    </citation>
    <scope>NUCLEOTIDE SEQUENCE [LARGE SCALE GENOMIC DNA]</scope>
    <source>
        <strain evidence="3 4">DSM 103461</strain>
    </source>
</reference>
<keyword evidence="2" id="KW-0472">Membrane</keyword>
<organism evidence="3 4">
    <name type="scientific">Pseudoduganella danionis</name>
    <dbReference type="NCBI Taxonomy" id="1890295"/>
    <lineage>
        <taxon>Bacteria</taxon>
        <taxon>Pseudomonadati</taxon>
        <taxon>Pseudomonadota</taxon>
        <taxon>Betaproteobacteria</taxon>
        <taxon>Burkholderiales</taxon>
        <taxon>Oxalobacteraceae</taxon>
        <taxon>Telluria group</taxon>
        <taxon>Pseudoduganella</taxon>
    </lineage>
</organism>
<proteinExistence type="predicted"/>
<dbReference type="Proteomes" id="UP000735592">
    <property type="component" value="Unassembled WGS sequence"/>
</dbReference>
<evidence type="ECO:0000313" key="3">
    <source>
        <dbReference type="EMBL" id="MTW35014.1"/>
    </source>
</evidence>
<protein>
    <submittedName>
        <fullName evidence="3">DUF1640 domain-containing protein</fullName>
    </submittedName>
</protein>
<sequence length="125" mass="14764">MDEQILKLDKRLTSVENEVESLRLERQEMRRYFASKEDILRMESRIALMFEQSASKTEVRALERHLGEEFSTLNQRSAEFEKRVTNDLGEIRLQMAHLELRILRWLIGTVLTITGIVVAVVKFWV</sequence>
<evidence type="ECO:0000313" key="4">
    <source>
        <dbReference type="Proteomes" id="UP000735592"/>
    </source>
</evidence>